<protein>
    <submittedName>
        <fullName evidence="9">Biopolymer transporter ExbD</fullName>
    </submittedName>
</protein>
<dbReference type="AlphaFoldDB" id="A0A9D1T155"/>
<keyword evidence="6 8" id="KW-0472">Membrane</keyword>
<gene>
    <name evidence="9" type="ORF">IAC75_01335</name>
</gene>
<reference evidence="9" key="2">
    <citation type="journal article" date="2021" name="PeerJ">
        <title>Extensive microbial diversity within the chicken gut microbiome revealed by metagenomics and culture.</title>
        <authorList>
            <person name="Gilroy R."/>
            <person name="Ravi A."/>
            <person name="Getino M."/>
            <person name="Pursley I."/>
            <person name="Horton D.L."/>
            <person name="Alikhan N.F."/>
            <person name="Baker D."/>
            <person name="Gharbi K."/>
            <person name="Hall N."/>
            <person name="Watson M."/>
            <person name="Adriaenssens E.M."/>
            <person name="Foster-Nyarko E."/>
            <person name="Jarju S."/>
            <person name="Secka A."/>
            <person name="Antonio M."/>
            <person name="Oren A."/>
            <person name="Chaudhuri R.R."/>
            <person name="La Ragione R."/>
            <person name="Hildebrand F."/>
            <person name="Pallen M.J."/>
        </authorList>
    </citation>
    <scope>NUCLEOTIDE SEQUENCE</scope>
    <source>
        <strain evidence="9">10669</strain>
    </source>
</reference>
<evidence type="ECO:0000256" key="2">
    <source>
        <dbReference type="ARBA" id="ARBA00005811"/>
    </source>
</evidence>
<evidence type="ECO:0000256" key="1">
    <source>
        <dbReference type="ARBA" id="ARBA00004162"/>
    </source>
</evidence>
<dbReference type="Pfam" id="PF02472">
    <property type="entry name" value="ExbD"/>
    <property type="match status" value="1"/>
</dbReference>
<evidence type="ECO:0000256" key="4">
    <source>
        <dbReference type="ARBA" id="ARBA00022692"/>
    </source>
</evidence>
<evidence type="ECO:0000313" key="9">
    <source>
        <dbReference type="EMBL" id="HIV03777.1"/>
    </source>
</evidence>
<keyword evidence="4 7" id="KW-0812">Transmembrane</keyword>
<comment type="caution">
    <text evidence="9">The sequence shown here is derived from an EMBL/GenBank/DDBJ whole genome shotgun (WGS) entry which is preliminary data.</text>
</comment>
<dbReference type="InterPro" id="IPR003400">
    <property type="entry name" value="ExbD"/>
</dbReference>
<evidence type="ECO:0000256" key="7">
    <source>
        <dbReference type="RuleBase" id="RU003879"/>
    </source>
</evidence>
<evidence type="ECO:0000256" key="5">
    <source>
        <dbReference type="ARBA" id="ARBA00022989"/>
    </source>
</evidence>
<dbReference type="GO" id="GO:0022857">
    <property type="term" value="F:transmembrane transporter activity"/>
    <property type="evidence" value="ECO:0007669"/>
    <property type="project" value="InterPro"/>
</dbReference>
<accession>A0A9D1T155</accession>
<organism evidence="9 10">
    <name type="scientific">Candidatus Spyradosoma merdigallinarum</name>
    <dbReference type="NCBI Taxonomy" id="2840950"/>
    <lineage>
        <taxon>Bacteria</taxon>
        <taxon>Pseudomonadati</taxon>
        <taxon>Verrucomicrobiota</taxon>
        <taxon>Opitutia</taxon>
        <taxon>Opitutia incertae sedis</taxon>
        <taxon>Candidatus Spyradosoma</taxon>
    </lineage>
</organism>
<dbReference type="Proteomes" id="UP000886812">
    <property type="component" value="Unassembled WGS sequence"/>
</dbReference>
<comment type="subcellular location">
    <subcellularLocation>
        <location evidence="1">Cell membrane</location>
        <topology evidence="1">Single-pass membrane protein</topology>
    </subcellularLocation>
    <subcellularLocation>
        <location evidence="7">Cell membrane</location>
        <topology evidence="7">Single-pass type II membrane protein</topology>
    </subcellularLocation>
</comment>
<name>A0A9D1T155_9BACT</name>
<evidence type="ECO:0000256" key="6">
    <source>
        <dbReference type="ARBA" id="ARBA00023136"/>
    </source>
</evidence>
<evidence type="ECO:0000313" key="10">
    <source>
        <dbReference type="Proteomes" id="UP000886812"/>
    </source>
</evidence>
<keyword evidence="3" id="KW-1003">Cell membrane</keyword>
<feature type="transmembrane region" description="Helical" evidence="8">
    <location>
        <begin position="13"/>
        <end position="32"/>
    </location>
</feature>
<keyword evidence="7" id="KW-0813">Transport</keyword>
<proteinExistence type="inferred from homology"/>
<keyword evidence="5 8" id="KW-1133">Transmembrane helix</keyword>
<comment type="similarity">
    <text evidence="2 7">Belongs to the ExbD/TolR family.</text>
</comment>
<dbReference type="PANTHER" id="PTHR30558">
    <property type="entry name" value="EXBD MEMBRANE COMPONENT OF PMF-DRIVEN MACROMOLECULE IMPORT SYSTEM"/>
    <property type="match status" value="1"/>
</dbReference>
<dbReference type="PANTHER" id="PTHR30558:SF3">
    <property type="entry name" value="BIOPOLYMER TRANSPORT PROTEIN EXBD-RELATED"/>
    <property type="match status" value="1"/>
</dbReference>
<evidence type="ECO:0000256" key="3">
    <source>
        <dbReference type="ARBA" id="ARBA00022475"/>
    </source>
</evidence>
<dbReference type="GO" id="GO:0005886">
    <property type="term" value="C:plasma membrane"/>
    <property type="evidence" value="ECO:0007669"/>
    <property type="project" value="UniProtKB-SubCell"/>
</dbReference>
<reference evidence="9" key="1">
    <citation type="submission" date="2020-10" db="EMBL/GenBank/DDBJ databases">
        <authorList>
            <person name="Gilroy R."/>
        </authorList>
    </citation>
    <scope>NUCLEOTIDE SEQUENCE</scope>
    <source>
        <strain evidence="9">10669</strain>
    </source>
</reference>
<sequence length="156" mass="16922">MASSGGGNGEPEFQIAPMLDVLFVLLIFFMSISTSQMLKIDNSITLPVASNGEPPDPKTKAKAVLINVGWDKTLGAPIVKLDDTPIDITEQGREAAVENIISRATNPFTKEIDPEVRFLVRADREIPAKYISQILMLAADAGMDNIAFTGMNKDDE</sequence>
<dbReference type="GO" id="GO:0015031">
    <property type="term" value="P:protein transport"/>
    <property type="evidence" value="ECO:0007669"/>
    <property type="project" value="UniProtKB-KW"/>
</dbReference>
<dbReference type="EMBL" id="DVOG01000036">
    <property type="protein sequence ID" value="HIV03777.1"/>
    <property type="molecule type" value="Genomic_DNA"/>
</dbReference>
<evidence type="ECO:0000256" key="8">
    <source>
        <dbReference type="SAM" id="Phobius"/>
    </source>
</evidence>
<keyword evidence="7" id="KW-0653">Protein transport</keyword>